<name>A0A1V6P046_PENDC</name>
<reference evidence="3" key="1">
    <citation type="journal article" date="2017" name="Nat. Microbiol.">
        <title>Global analysis of biosynthetic gene clusters reveals vast potential of secondary metabolite production in Penicillium species.</title>
        <authorList>
            <person name="Nielsen J.C."/>
            <person name="Grijseels S."/>
            <person name="Prigent S."/>
            <person name="Ji B."/>
            <person name="Dainat J."/>
            <person name="Nielsen K.F."/>
            <person name="Frisvad J.C."/>
            <person name="Workman M."/>
            <person name="Nielsen J."/>
        </authorList>
    </citation>
    <scope>NUCLEOTIDE SEQUENCE [LARGE SCALE GENOMIC DNA]</scope>
    <source>
        <strain evidence="3">IBT 11843</strain>
    </source>
</reference>
<accession>A0A1V6P046</accession>
<evidence type="ECO:0000313" key="3">
    <source>
        <dbReference type="Proteomes" id="UP000191522"/>
    </source>
</evidence>
<comment type="caution">
    <text evidence="2">The sequence shown here is derived from an EMBL/GenBank/DDBJ whole genome shotgun (WGS) entry which is preliminary data.</text>
</comment>
<feature type="compositionally biased region" description="Polar residues" evidence="1">
    <location>
        <begin position="64"/>
        <end position="78"/>
    </location>
</feature>
<dbReference type="EMBL" id="MDYL01000025">
    <property type="protein sequence ID" value="OQD70197.1"/>
    <property type="molecule type" value="Genomic_DNA"/>
</dbReference>
<evidence type="ECO:0000256" key="1">
    <source>
        <dbReference type="SAM" id="MobiDB-lite"/>
    </source>
</evidence>
<keyword evidence="3" id="KW-1185">Reference proteome</keyword>
<feature type="region of interest" description="Disordered" evidence="1">
    <location>
        <begin position="1"/>
        <end position="20"/>
    </location>
</feature>
<gene>
    <name evidence="2" type="ORF">PENDEC_c025G06037</name>
</gene>
<dbReference type="AlphaFoldDB" id="A0A1V6P046"/>
<sequence length="379" mass="43247">MERHEIKNESQNPTYRAEASVATLPKGLVGRQFDNHLKEEERMKSSGMSNVSNRLDVLNTARSEVQSNSNEGGSQSFLSPPASEIKDQCHHHPETLHIPIINDIAFVLDRNQVPNILFSSYVQDNELRELIKGNGTDFIVPDTHINKAIDVLYKYEFEPCRNENCKYFTPAHRQCTASVHFDKDPTGLGPLALYPKSRMLWWMQDWKTGPPAVCDCNLTGSNWFDPHVSLWGNPSAPSLYPIKLLDIRALTQAMMYLYARDCNATDGPQFWWRDMLIALADIPDTMVDYYGVRPLREVVGFCEPFWADFIQPKVFSMGKDLFWEALHVLRDVIVERGWLLPTPAPVLPNGRLATEISPRVSDEAREVGYRDVACSWDMD</sequence>
<dbReference type="Proteomes" id="UP000191522">
    <property type="component" value="Unassembled WGS sequence"/>
</dbReference>
<protein>
    <submittedName>
        <fullName evidence="2">Uncharacterized protein</fullName>
    </submittedName>
</protein>
<evidence type="ECO:0000313" key="2">
    <source>
        <dbReference type="EMBL" id="OQD70197.1"/>
    </source>
</evidence>
<proteinExistence type="predicted"/>
<organism evidence="2 3">
    <name type="scientific">Penicillium decumbens</name>
    <dbReference type="NCBI Taxonomy" id="69771"/>
    <lineage>
        <taxon>Eukaryota</taxon>
        <taxon>Fungi</taxon>
        <taxon>Dikarya</taxon>
        <taxon>Ascomycota</taxon>
        <taxon>Pezizomycotina</taxon>
        <taxon>Eurotiomycetes</taxon>
        <taxon>Eurotiomycetidae</taxon>
        <taxon>Eurotiales</taxon>
        <taxon>Aspergillaceae</taxon>
        <taxon>Penicillium</taxon>
    </lineage>
</organism>
<dbReference type="OrthoDB" id="4499271at2759"/>
<feature type="region of interest" description="Disordered" evidence="1">
    <location>
        <begin position="64"/>
        <end position="85"/>
    </location>
</feature>